<gene>
    <name evidence="2" type="ORF">FK219_003530</name>
</gene>
<dbReference type="RefSeq" id="WP_152583051.1">
    <property type="nucleotide sequence ID" value="NZ_VIKT02000004.1"/>
</dbReference>
<feature type="transmembrane region" description="Helical" evidence="1">
    <location>
        <begin position="129"/>
        <end position="155"/>
    </location>
</feature>
<organism evidence="2 3">
    <name type="scientific">Microcella pacifica</name>
    <dbReference type="NCBI Taxonomy" id="2591847"/>
    <lineage>
        <taxon>Bacteria</taxon>
        <taxon>Bacillati</taxon>
        <taxon>Actinomycetota</taxon>
        <taxon>Actinomycetes</taxon>
        <taxon>Micrococcales</taxon>
        <taxon>Microbacteriaceae</taxon>
        <taxon>Microcella</taxon>
    </lineage>
</organism>
<evidence type="ECO:0008006" key="4">
    <source>
        <dbReference type="Google" id="ProtNLM"/>
    </source>
</evidence>
<feature type="transmembrane region" description="Helical" evidence="1">
    <location>
        <begin position="48"/>
        <end position="71"/>
    </location>
</feature>
<feature type="transmembrane region" description="Helical" evidence="1">
    <location>
        <begin position="15"/>
        <end position="36"/>
    </location>
</feature>
<protein>
    <recommendedName>
        <fullName evidence="4">Small multi-drug export protein</fullName>
    </recommendedName>
</protein>
<dbReference type="OrthoDB" id="4570818at2"/>
<reference evidence="2 3" key="2">
    <citation type="submission" date="2020-03" db="EMBL/GenBank/DDBJ databases">
        <title>Chryseoglobus sp. isolated from a deep-sea seamount.</title>
        <authorList>
            <person name="Zhang D.-C."/>
        </authorList>
    </citation>
    <scope>NUCLEOTIDE SEQUENCE [LARGE SCALE GENOMIC DNA]</scope>
    <source>
        <strain evidence="2 3">KN1116</strain>
    </source>
</reference>
<accession>A0A9E5JKT6</accession>
<proteinExistence type="predicted"/>
<reference evidence="2 3" key="1">
    <citation type="submission" date="2019-06" db="EMBL/GenBank/DDBJ databases">
        <authorList>
            <person name="De-Chao Zhang Q."/>
        </authorList>
    </citation>
    <scope>NUCLEOTIDE SEQUENCE [LARGE SCALE GENOMIC DNA]</scope>
    <source>
        <strain evidence="2 3">KN1116</strain>
    </source>
</reference>
<name>A0A9E5JKT6_9MICO</name>
<keyword evidence="1" id="KW-0812">Transmembrane</keyword>
<evidence type="ECO:0000313" key="2">
    <source>
        <dbReference type="EMBL" id="NHF62320.1"/>
    </source>
</evidence>
<dbReference type="AlphaFoldDB" id="A0A9E5JKT6"/>
<sequence>MLADLQDYTATVDPIWQWLVIMAAAAVPFIESYFAAPIGILAGASPLVAIPAAILGNVISMVLVVLLAGRVRGAAGAHEQPLSPRRERFKRRFDAWGVPGVSLLGQTLLPSQITSGLMVGFGASRQRVILWQIVSITLWGLGFGLLGLGFVAAVVG</sequence>
<keyword evidence="1" id="KW-0472">Membrane</keyword>
<keyword evidence="3" id="KW-1185">Reference proteome</keyword>
<evidence type="ECO:0000313" key="3">
    <source>
        <dbReference type="Proteomes" id="UP000818266"/>
    </source>
</evidence>
<dbReference type="Proteomes" id="UP000818266">
    <property type="component" value="Unassembled WGS sequence"/>
</dbReference>
<evidence type="ECO:0000256" key="1">
    <source>
        <dbReference type="SAM" id="Phobius"/>
    </source>
</evidence>
<comment type="caution">
    <text evidence="2">The sequence shown here is derived from an EMBL/GenBank/DDBJ whole genome shotgun (WGS) entry which is preliminary data.</text>
</comment>
<keyword evidence="1" id="KW-1133">Transmembrane helix</keyword>
<dbReference type="EMBL" id="VIKT02000004">
    <property type="protein sequence ID" value="NHF62320.1"/>
    <property type="molecule type" value="Genomic_DNA"/>
</dbReference>